<keyword evidence="2" id="KW-0963">Cytoplasm</keyword>
<evidence type="ECO:0000259" key="6">
    <source>
        <dbReference type="PROSITE" id="PS51650"/>
    </source>
</evidence>
<evidence type="ECO:0000256" key="4">
    <source>
        <dbReference type="ARBA" id="ARBA00022658"/>
    </source>
</evidence>
<dbReference type="Pfam" id="PF16172">
    <property type="entry name" value="DOCK_N"/>
    <property type="match status" value="1"/>
</dbReference>
<dbReference type="FunFam" id="1.20.58.740:FF:000004">
    <property type="entry name" value="Dedicator of cytokinesis protein 1"/>
    <property type="match status" value="1"/>
</dbReference>
<feature type="domain" description="DOCKER" evidence="7">
    <location>
        <begin position="818"/>
        <end position="1226"/>
    </location>
</feature>
<sequence length="1235" mass="143548">FPASFIVLKEVTIEKRGDEEIITSAEMPLVKEVTTTLREWGSIWKQLYVVRRLDRFSQVQRLMWDLMEWRSQLLSGTLPSDEFKELKQKVTSKIDYGNKILELDVVVRDADGNILDPERASVISLFRAHEDATAKITERIKEEQSNVQLDHSGVSARIQSSPTHSLYVFVRNFVCRIGEDSELFMSLYDPIKQTNISENYLVRWGDKGLPKDIEMLNSLKVVFTDLGNKDLGREKIYLICQIVRVGRMDLKDTNHKKCTMGLRRPFGVAVMDISDIIKGKTECLWVTMKALVGDIVQIRKEYPHLVDRSTVVARKLGFPEIIMPGDIRNDIYLTLHSGDFDKYNKTTQKNVEVIMLVCDEEGKVVPVSVTTDREVKGQPVLIAEGFSVAIPLEEMPRIHLRFMFRHRSSQESKDKSERNFAMAFVRLMKEDGTVLRDGIHELTVFKGDSKRMEEVSSYLSLPSERSHSDSHKAATLMRSSSSVGGLSVSSRDTLTIATLVCSTKLTQNVGLLGLLKWRTRPEMLKQNLQELKLIDGEEVVKFLQDTLDALFNIMMEHSQTDDYDILVFDALIYIIGLIADRKFQHFNTVLEAYIKQHFSATLSRVVACMTAILSQMDDRHYSRYIETFTINTYADTMNHKFLDNNSFEVQLWNNYFHLAVAFITQESLQLQHFSPTKRSKILAKYGDMRRLIGFAIRDMWYKLGKNKICFIPGMVGPILEMTLIPEEELRRATIPIFFDMMQCEHNHSGHFRKFENEIILKLDHEVEGGGGDERYMELLQSILLECAQGRPPLLTEVQHFVTLVTGLLERLLDYRTVMSDDSRNNRMSCTVNLLVSPAHFMENYTEAAYTLLLHSKLLKWSEEQCTLQLDFQTPQSQRQLKESLYDTIISYFDKGKMWEEAITLCKELADQFEMEVFDYELLGQKLNQQAKFYESIMKILRPKPDYFAVGYYGCGFPQFLRNKVFIHRGKEYERREDFQSQLMSQFPSAVRLNITTMPGDDIKNSNMQYIQCFTVQPVLEIPPRLRNKPVPDQIINFYKSNYVQRFQYSRPVRRGKVDPDNEFASMWIERTTFITAYKLPGILRWFESEHFIYIYIYPLENAIETMGQTNEKILTMINQYQCDDALPINPLSMLLNGIVDPAVMGGFAKYEKAFFTEEYMHEHHEDRDKLMRLKDLIAWQIPLLGRGISLHGKRVTDDLRPFHERMEECFKQLKKKVEKEYGVRELVSMKARQQK</sequence>
<dbReference type="InterPro" id="IPR043161">
    <property type="entry name" value="DOCK_C_lobe_A"/>
</dbReference>
<dbReference type="InterPro" id="IPR042455">
    <property type="entry name" value="DOCK_N_sub1"/>
</dbReference>
<comment type="subcellular location">
    <subcellularLocation>
        <location evidence="1">Cytoplasm</location>
    </subcellularLocation>
</comment>
<dbReference type="InterPro" id="IPR035892">
    <property type="entry name" value="C2_domain_sf"/>
</dbReference>
<dbReference type="GO" id="GO:0031267">
    <property type="term" value="F:small GTPase binding"/>
    <property type="evidence" value="ECO:0007669"/>
    <property type="project" value="TreeGrafter"/>
</dbReference>
<protein>
    <submittedName>
        <fullName evidence="8">Dedicator of cytokinesis 2</fullName>
    </submittedName>
</protein>
<dbReference type="InterPro" id="IPR026791">
    <property type="entry name" value="DOCK"/>
</dbReference>
<accession>A0A8C1ZIG0</accession>
<evidence type="ECO:0000256" key="2">
    <source>
        <dbReference type="ARBA" id="ARBA00022490"/>
    </source>
</evidence>
<dbReference type="GO" id="GO:0007264">
    <property type="term" value="P:small GTPase-mediated signal transduction"/>
    <property type="evidence" value="ECO:0007669"/>
    <property type="project" value="InterPro"/>
</dbReference>
<dbReference type="GO" id="GO:0005886">
    <property type="term" value="C:plasma membrane"/>
    <property type="evidence" value="ECO:0007669"/>
    <property type="project" value="TreeGrafter"/>
</dbReference>
<organism evidence="8 9">
    <name type="scientific">Cyprinus carpio</name>
    <name type="common">Common carp</name>
    <dbReference type="NCBI Taxonomy" id="7962"/>
    <lineage>
        <taxon>Eukaryota</taxon>
        <taxon>Metazoa</taxon>
        <taxon>Chordata</taxon>
        <taxon>Craniata</taxon>
        <taxon>Vertebrata</taxon>
        <taxon>Euteleostomi</taxon>
        <taxon>Actinopterygii</taxon>
        <taxon>Neopterygii</taxon>
        <taxon>Teleostei</taxon>
        <taxon>Ostariophysi</taxon>
        <taxon>Cypriniformes</taxon>
        <taxon>Cyprinidae</taxon>
        <taxon>Cyprininae</taxon>
        <taxon>Cyprinus</taxon>
    </lineage>
</organism>
<dbReference type="InterPro" id="IPR046769">
    <property type="entry name" value="DOCKER_Lobe_A"/>
</dbReference>
<proteinExistence type="inferred from homology"/>
<dbReference type="InterPro" id="IPR043162">
    <property type="entry name" value="DOCK_C_lobe_C"/>
</dbReference>
<evidence type="ECO:0000256" key="3">
    <source>
        <dbReference type="ARBA" id="ARBA00022553"/>
    </source>
</evidence>
<evidence type="ECO:0000313" key="8">
    <source>
        <dbReference type="Ensembl" id="ENSCCRP00015082228.1"/>
    </source>
</evidence>
<dbReference type="Pfam" id="PF23554">
    <property type="entry name" value="TPR_DOCK"/>
    <property type="match status" value="2"/>
</dbReference>
<evidence type="ECO:0000256" key="1">
    <source>
        <dbReference type="ARBA" id="ARBA00004496"/>
    </source>
</evidence>
<dbReference type="Gene3D" id="1.20.58.740">
    <property type="match status" value="1"/>
</dbReference>
<dbReference type="InterPro" id="IPR046770">
    <property type="entry name" value="DOCKER_Lobe_B"/>
</dbReference>
<evidence type="ECO:0000256" key="5">
    <source>
        <dbReference type="PROSITE-ProRule" id="PRU00983"/>
    </source>
</evidence>
<evidence type="ECO:0000313" key="9">
    <source>
        <dbReference type="Proteomes" id="UP000694700"/>
    </source>
</evidence>
<dbReference type="SUPFAM" id="SSF48371">
    <property type="entry name" value="ARM repeat"/>
    <property type="match status" value="1"/>
</dbReference>
<dbReference type="InterPro" id="IPR046773">
    <property type="entry name" value="DOCKER_Lobe_C"/>
</dbReference>
<dbReference type="Gene3D" id="1.25.40.410">
    <property type="match status" value="1"/>
</dbReference>
<name>A0A8C1ZIG0_CYPCA</name>
<dbReference type="InterPro" id="IPR056372">
    <property type="entry name" value="TPR_DOCK"/>
</dbReference>
<dbReference type="PROSITE" id="PS51650">
    <property type="entry name" value="C2_DOCK"/>
    <property type="match status" value="1"/>
</dbReference>
<dbReference type="Pfam" id="PF20421">
    <property type="entry name" value="DHR-2_Lobe_C"/>
    <property type="match status" value="1"/>
</dbReference>
<evidence type="ECO:0000259" key="7">
    <source>
        <dbReference type="PROSITE" id="PS51651"/>
    </source>
</evidence>
<dbReference type="GO" id="GO:0005737">
    <property type="term" value="C:cytoplasm"/>
    <property type="evidence" value="ECO:0007669"/>
    <property type="project" value="UniProtKB-SubCell"/>
</dbReference>
<dbReference type="Gene3D" id="2.60.40.150">
    <property type="entry name" value="C2 domain"/>
    <property type="match status" value="1"/>
</dbReference>
<dbReference type="Ensembl" id="ENSCCRT00015084911.1">
    <property type="protein sequence ID" value="ENSCCRP00015082228.1"/>
    <property type="gene ID" value="ENSCCRG00015032405.1"/>
</dbReference>
<dbReference type="PROSITE" id="PS51651">
    <property type="entry name" value="DOCKER"/>
    <property type="match status" value="1"/>
</dbReference>
<dbReference type="PANTHER" id="PTHR45653">
    <property type="entry name" value="DEDICATOR OF CYTOKINESIS"/>
    <property type="match status" value="1"/>
</dbReference>
<dbReference type="Pfam" id="PF14429">
    <property type="entry name" value="DOCK-C2"/>
    <property type="match status" value="1"/>
</dbReference>
<dbReference type="InterPro" id="IPR027357">
    <property type="entry name" value="DOCKER_dom"/>
</dbReference>
<dbReference type="AlphaFoldDB" id="A0A8C1ZIG0"/>
<dbReference type="Pfam" id="PF20422">
    <property type="entry name" value="DHR-2_Lobe_B"/>
    <property type="match status" value="1"/>
</dbReference>
<reference evidence="8" key="1">
    <citation type="submission" date="2025-08" db="UniProtKB">
        <authorList>
            <consortium name="Ensembl"/>
        </authorList>
    </citation>
    <scope>IDENTIFICATION</scope>
</reference>
<dbReference type="InterPro" id="IPR032376">
    <property type="entry name" value="DOCK_N"/>
</dbReference>
<dbReference type="InterPro" id="IPR016024">
    <property type="entry name" value="ARM-type_fold"/>
</dbReference>
<comment type="similarity">
    <text evidence="5">Belongs to the DOCK family.</text>
</comment>
<keyword evidence="3" id="KW-0597">Phosphoprotein</keyword>
<dbReference type="GO" id="GO:0005085">
    <property type="term" value="F:guanyl-nucleotide exchange factor activity"/>
    <property type="evidence" value="ECO:0007669"/>
    <property type="project" value="UniProtKB-KW"/>
</dbReference>
<dbReference type="GO" id="GO:0007520">
    <property type="term" value="P:myoblast fusion"/>
    <property type="evidence" value="ECO:0007669"/>
    <property type="project" value="TreeGrafter"/>
</dbReference>
<dbReference type="Gene3D" id="1.20.1270.350">
    <property type="entry name" value="Dedicator of cytokinesis N-terminal subdomain"/>
    <property type="match status" value="1"/>
</dbReference>
<dbReference type="PANTHER" id="PTHR45653:SF6">
    <property type="entry name" value="DEDICATOR OF CYTOKINESIS PROTEIN 2"/>
    <property type="match status" value="1"/>
</dbReference>
<dbReference type="InterPro" id="IPR027007">
    <property type="entry name" value="C2_DOCK-type_domain"/>
</dbReference>
<feature type="domain" description="C2 DOCK-type" evidence="6">
    <location>
        <begin position="328"/>
        <end position="501"/>
    </location>
</feature>
<keyword evidence="4" id="KW-0344">Guanine-nucleotide releasing factor</keyword>
<dbReference type="Proteomes" id="UP000694700">
    <property type="component" value="Unplaced"/>
</dbReference>
<dbReference type="GO" id="GO:0016477">
    <property type="term" value="P:cell migration"/>
    <property type="evidence" value="ECO:0007669"/>
    <property type="project" value="TreeGrafter"/>
</dbReference>
<dbReference type="FunFam" id="1.20.1270.350:FF:000001">
    <property type="entry name" value="dedicator of cytokinesis protein 4"/>
    <property type="match status" value="1"/>
</dbReference>
<dbReference type="Pfam" id="PF06920">
    <property type="entry name" value="DHR-2_Lobe_A"/>
    <property type="match status" value="1"/>
</dbReference>